<dbReference type="AlphaFoldDB" id="A0A0M9A1Z0"/>
<dbReference type="EMBL" id="KQ435760">
    <property type="protein sequence ID" value="KOX75557.1"/>
    <property type="molecule type" value="Genomic_DNA"/>
</dbReference>
<organism evidence="1 2">
    <name type="scientific">Melipona quadrifasciata</name>
    <dbReference type="NCBI Taxonomy" id="166423"/>
    <lineage>
        <taxon>Eukaryota</taxon>
        <taxon>Metazoa</taxon>
        <taxon>Ecdysozoa</taxon>
        <taxon>Arthropoda</taxon>
        <taxon>Hexapoda</taxon>
        <taxon>Insecta</taxon>
        <taxon>Pterygota</taxon>
        <taxon>Neoptera</taxon>
        <taxon>Endopterygota</taxon>
        <taxon>Hymenoptera</taxon>
        <taxon>Apocrita</taxon>
        <taxon>Aculeata</taxon>
        <taxon>Apoidea</taxon>
        <taxon>Anthophila</taxon>
        <taxon>Apidae</taxon>
        <taxon>Melipona</taxon>
    </lineage>
</organism>
<dbReference type="Proteomes" id="UP000053105">
    <property type="component" value="Unassembled WGS sequence"/>
</dbReference>
<name>A0A0M9A1Z0_9HYME</name>
<sequence>MKNDAIRSHTTIKTKMTKDVRSYANMMILDRPFYKSNQTLCGDMFAQVERY</sequence>
<keyword evidence="2" id="KW-1185">Reference proteome</keyword>
<gene>
    <name evidence="1" type="ORF">WN51_12746</name>
</gene>
<accession>A0A0M9A1Z0</accession>
<evidence type="ECO:0000313" key="2">
    <source>
        <dbReference type="Proteomes" id="UP000053105"/>
    </source>
</evidence>
<proteinExistence type="predicted"/>
<protein>
    <submittedName>
        <fullName evidence="1">Uncharacterized protein</fullName>
    </submittedName>
</protein>
<evidence type="ECO:0000313" key="1">
    <source>
        <dbReference type="EMBL" id="KOX75557.1"/>
    </source>
</evidence>
<reference evidence="1 2" key="1">
    <citation type="submission" date="2015-07" db="EMBL/GenBank/DDBJ databases">
        <title>The genome of Melipona quadrifasciata.</title>
        <authorList>
            <person name="Pan H."/>
            <person name="Kapheim K."/>
        </authorList>
    </citation>
    <scope>NUCLEOTIDE SEQUENCE [LARGE SCALE GENOMIC DNA]</scope>
    <source>
        <strain evidence="1">0111107301</strain>
        <tissue evidence="1">Whole body</tissue>
    </source>
</reference>